<feature type="compositionally biased region" description="Polar residues" evidence="1">
    <location>
        <begin position="33"/>
        <end position="53"/>
    </location>
</feature>
<dbReference type="SUPFAM" id="SSF54106">
    <property type="entry name" value="LysM domain"/>
    <property type="match status" value="3"/>
</dbReference>
<feature type="domain" description="LysM" evidence="2">
    <location>
        <begin position="1471"/>
        <end position="1516"/>
    </location>
</feature>
<feature type="compositionally biased region" description="Low complexity" evidence="1">
    <location>
        <begin position="1015"/>
        <end position="1027"/>
    </location>
</feature>
<dbReference type="SMART" id="SM00257">
    <property type="entry name" value="LysM"/>
    <property type="match status" value="3"/>
</dbReference>
<dbReference type="CDD" id="cd00118">
    <property type="entry name" value="LysM"/>
    <property type="match status" value="3"/>
</dbReference>
<dbReference type="InParanoid" id="A0A218Z4V1"/>
<comment type="caution">
    <text evidence="3">The sequence shown here is derived from an EMBL/GenBank/DDBJ whole genome shotgun (WGS) entry which is preliminary data.</text>
</comment>
<feature type="region of interest" description="Disordered" evidence="1">
    <location>
        <begin position="585"/>
        <end position="611"/>
    </location>
</feature>
<feature type="region of interest" description="Disordered" evidence="1">
    <location>
        <begin position="1165"/>
        <end position="1277"/>
    </location>
</feature>
<dbReference type="PANTHER" id="PTHR33734">
    <property type="entry name" value="LYSM DOMAIN-CONTAINING GPI-ANCHORED PROTEIN 2"/>
    <property type="match status" value="1"/>
</dbReference>
<protein>
    <submittedName>
        <fullName evidence="3">Peptidoglycan-binding LysM</fullName>
    </submittedName>
</protein>
<name>A0A218Z4V1_9HELO</name>
<feature type="domain" description="LysM" evidence="2">
    <location>
        <begin position="1369"/>
        <end position="1414"/>
    </location>
</feature>
<dbReference type="InterPro" id="IPR018392">
    <property type="entry name" value="LysM"/>
</dbReference>
<feature type="region of interest" description="Disordered" evidence="1">
    <location>
        <begin position="997"/>
        <end position="1027"/>
    </location>
</feature>
<dbReference type="OrthoDB" id="1193027at2759"/>
<evidence type="ECO:0000313" key="4">
    <source>
        <dbReference type="Proteomes" id="UP000242519"/>
    </source>
</evidence>
<proteinExistence type="predicted"/>
<feature type="compositionally biased region" description="Polar residues" evidence="1">
    <location>
        <begin position="998"/>
        <end position="1014"/>
    </location>
</feature>
<dbReference type="InterPro" id="IPR036779">
    <property type="entry name" value="LysM_dom_sf"/>
</dbReference>
<feature type="compositionally biased region" description="Polar residues" evidence="1">
    <location>
        <begin position="396"/>
        <end position="413"/>
    </location>
</feature>
<feature type="region of interest" description="Disordered" evidence="1">
    <location>
        <begin position="396"/>
        <end position="415"/>
    </location>
</feature>
<feature type="region of interest" description="Disordered" evidence="1">
    <location>
        <begin position="175"/>
        <end position="199"/>
    </location>
</feature>
<feature type="compositionally biased region" description="Polar residues" evidence="1">
    <location>
        <begin position="1172"/>
        <end position="1187"/>
    </location>
</feature>
<feature type="compositionally biased region" description="Polar residues" evidence="1">
    <location>
        <begin position="267"/>
        <end position="288"/>
    </location>
</feature>
<feature type="compositionally biased region" description="Low complexity" evidence="1">
    <location>
        <begin position="881"/>
        <end position="911"/>
    </location>
</feature>
<dbReference type="EMBL" id="MZNU01000217">
    <property type="protein sequence ID" value="OWP02724.1"/>
    <property type="molecule type" value="Genomic_DNA"/>
</dbReference>
<gene>
    <name evidence="3" type="ORF">B2J93_141</name>
</gene>
<keyword evidence="4" id="KW-1185">Reference proteome</keyword>
<feature type="region of interest" description="Disordered" evidence="1">
    <location>
        <begin position="257"/>
        <end position="288"/>
    </location>
</feature>
<sequence>MHFSRGVHVAVAACAFGATAQFNLEALVNGNSDAVHSQPSRQLESERASSLSRTAHGRPSVTARLPGPEVTHSDSKHHGADENWNEPVGEGMQSSIGDSKQRGGLYWRQNSEPASFATSGAGSGESNWRSKASHIPTISICPSKDHSSSKSNYLGAVYSLIFGISNSLTCQLPTTSTLSVHPSQPSGTEAKQPHPPSVQSFVRGLPDEFRTVPIGIIIIGYPGVSVPRDVLSYLEKLPLSFARVPMEHLLDEISPAQVTSARHREPQNSGSAQGPSRSPTRGFSVPTSLNPLQSSVESILSASDKTIPTSEAQPAMRLSLDGPAGAAIPSPTSPVESIISSILYDTAGSISSSSIAVSSSVAPSIPSLILPKSPSIELGPGPVVFSTSSHNLGNAASLSLPTQGSPLSSSNSAHPVVDPVAQSASLPLPGEVASLGDIVSSRVSEYHSAYKSSESPTPAGPFQSSSIGSVLGASLSLPTAHSTPGAPTIAMPTLVPVSSSVGSVLSQSLHSEVSSVLSEPLHSIDAIKSVQQSLTSDDSAYRTARPSLPAQQSSSTVTSSLVASLLSELISHGALSADTVTSLPTAGSITSSRSEGSSKDPLSTSSITDPSQPLFSGLSTILGASRASSILGQATPSVPTAAPRVSSQPVSTGREPSGTMSDSPNPSILQSMNGEALSSGINLLSTQQSHTSEPTAPPPDISSALWVTKSIEQTAAAGQTSFPTGIPSPVYTSFFGTATPVSEDPLGLESMISSLQQSIRLTQSPESTLSVTTSIPGHVSSASSSAESQVLPIEPFVSSIGNNDHSAPFSTWISSLLYSSRASTPTDASAQPSIESSSIRSPVSVVSSIMASLPPSSVSSAAISSQVSSFIQSLESLTQAPATSTTPSGSSGAGVGSSSQQTSTISQPSVSKETVPGQLQVSILSRSSASYVGLDPERSMPIVQPSIIRSLNSVLSSRVSALSQTTLSQSTLSQPTLSQPTLSEQIITESLESGLPVVTSSQQGGSNLLTSTQNSARSQSATRSSTQSFESIVPTTVVSSINSGSGLPSLSLPSLSLPSVPLIPGQTASMISSRLAPESSLAKSVLSSQTASSQTSSQIASSSQLSLSWPIVPEQSAVRTLLPSPDLLSASSRLSEKSSTGSSSLAQVQSASLSITLPMAKGTASPDLTVPASGTKNTGLPPSNSAGQCRPIGSPKYPYGSRYNPQPPRPGSGKPHEYSPPHHCTGNRNGQQAPHQSHPSEHDGDDQLPENTGRFNFHDGQLFDPIESSGPRGEEQARDINSAIPSQIQRALVDNQIDFYDPGHGPFYYVNTDTDQKGSDGNRTIIEVARSCDCYVSAEDNELHFLSFDQDDTTDPSMFNDETRIPSAIGYTPVPGDTFESIAEHFGTDLATLMASNPTITNPEVLKIGKQINVPAQTYVVQDGDTMYTLAKMYDVPLSTIEDLNKDNADPTNIFAGQVLKVPTRKVSDPFAYSIKLGDTLLSIAQEYGQTISSIITANPHIMNPDVIYPGQVVNIPVYMPIQGQVGFDNRCPTKELENKRPAPLTGAKFAMARPQPRVSTTTIEVGPTNSPIVAEVPASLSKPSEKRGFASFAGRSIPSSSFLTRTFGT</sequence>
<dbReference type="PROSITE" id="PS51782">
    <property type="entry name" value="LYSM"/>
    <property type="match status" value="3"/>
</dbReference>
<accession>A0A218Z4V1</accession>
<reference evidence="3 4" key="1">
    <citation type="submission" date="2017-04" db="EMBL/GenBank/DDBJ databases">
        <title>Draft genome sequence of Marssonina coronaria NL1: causal agent of apple blotch.</title>
        <authorList>
            <person name="Cheng Q."/>
        </authorList>
    </citation>
    <scope>NUCLEOTIDE SEQUENCE [LARGE SCALE GENOMIC DNA]</scope>
    <source>
        <strain evidence="3 4">NL1</strain>
    </source>
</reference>
<organism evidence="3 4">
    <name type="scientific">Diplocarpon coronariae</name>
    <dbReference type="NCBI Taxonomy" id="2795749"/>
    <lineage>
        <taxon>Eukaryota</taxon>
        <taxon>Fungi</taxon>
        <taxon>Dikarya</taxon>
        <taxon>Ascomycota</taxon>
        <taxon>Pezizomycotina</taxon>
        <taxon>Leotiomycetes</taxon>
        <taxon>Helotiales</taxon>
        <taxon>Drepanopezizaceae</taxon>
        <taxon>Diplocarpon</taxon>
    </lineage>
</organism>
<evidence type="ECO:0000256" key="1">
    <source>
        <dbReference type="SAM" id="MobiDB-lite"/>
    </source>
</evidence>
<dbReference type="Proteomes" id="UP000242519">
    <property type="component" value="Unassembled WGS sequence"/>
</dbReference>
<feature type="region of interest" description="Disordered" evidence="1">
    <location>
        <begin position="881"/>
        <end position="913"/>
    </location>
</feature>
<evidence type="ECO:0000313" key="3">
    <source>
        <dbReference type="EMBL" id="OWP02724.1"/>
    </source>
</evidence>
<feature type="compositionally biased region" description="Polar residues" evidence="1">
    <location>
        <begin position="1226"/>
        <end position="1237"/>
    </location>
</feature>
<feature type="region of interest" description="Disordered" evidence="1">
    <location>
        <begin position="33"/>
        <end position="100"/>
    </location>
</feature>
<feature type="compositionally biased region" description="Basic and acidic residues" evidence="1">
    <location>
        <begin position="71"/>
        <end position="81"/>
    </location>
</feature>
<dbReference type="Gene3D" id="3.10.350.10">
    <property type="entry name" value="LysM domain"/>
    <property type="match status" value="3"/>
</dbReference>
<dbReference type="Pfam" id="PF01476">
    <property type="entry name" value="LysM"/>
    <property type="match status" value="3"/>
</dbReference>
<feature type="compositionally biased region" description="Polar residues" evidence="1">
    <location>
        <begin position="658"/>
        <end position="672"/>
    </location>
</feature>
<feature type="compositionally biased region" description="Polar residues" evidence="1">
    <location>
        <begin position="600"/>
        <end position="611"/>
    </location>
</feature>
<evidence type="ECO:0000259" key="2">
    <source>
        <dbReference type="PROSITE" id="PS51782"/>
    </source>
</evidence>
<feature type="domain" description="LysM" evidence="2">
    <location>
        <begin position="1417"/>
        <end position="1462"/>
    </location>
</feature>
<feature type="region of interest" description="Disordered" evidence="1">
    <location>
        <begin position="633"/>
        <end position="672"/>
    </location>
</feature>
<dbReference type="PANTHER" id="PTHR33734:SF22">
    <property type="entry name" value="MEMBRANE-BOUND LYTIC MUREIN TRANSGLYCOSYLASE D"/>
    <property type="match status" value="1"/>
</dbReference>
<dbReference type="STRING" id="503106.A0A218Z4V1"/>
<feature type="compositionally biased region" description="Polar residues" evidence="1">
    <location>
        <begin position="175"/>
        <end position="189"/>
    </location>
</feature>